<dbReference type="PROSITE" id="PS00374">
    <property type="entry name" value="MGMT"/>
    <property type="match status" value="1"/>
</dbReference>
<dbReference type="Proteomes" id="UP000824263">
    <property type="component" value="Unassembled WGS sequence"/>
</dbReference>
<comment type="catalytic activity">
    <reaction evidence="1">
        <text>a 4-O-methyl-thymidine in DNA + L-cysteinyl-[protein] = a thymidine in DNA + S-methyl-L-cysteinyl-[protein]</text>
        <dbReference type="Rhea" id="RHEA:53428"/>
        <dbReference type="Rhea" id="RHEA-COMP:10131"/>
        <dbReference type="Rhea" id="RHEA-COMP:10132"/>
        <dbReference type="Rhea" id="RHEA-COMP:13555"/>
        <dbReference type="Rhea" id="RHEA-COMP:13556"/>
        <dbReference type="ChEBI" id="CHEBI:29950"/>
        <dbReference type="ChEBI" id="CHEBI:82612"/>
        <dbReference type="ChEBI" id="CHEBI:137386"/>
        <dbReference type="ChEBI" id="CHEBI:137387"/>
        <dbReference type="EC" id="2.1.1.63"/>
    </reaction>
</comment>
<gene>
    <name evidence="8" type="ORF">H9873_09995</name>
</gene>
<reference evidence="8" key="1">
    <citation type="journal article" date="2021" name="PeerJ">
        <title>Extensive microbial diversity within the chicken gut microbiome revealed by metagenomics and culture.</title>
        <authorList>
            <person name="Gilroy R."/>
            <person name="Ravi A."/>
            <person name="Getino M."/>
            <person name="Pursley I."/>
            <person name="Horton D.L."/>
            <person name="Alikhan N.F."/>
            <person name="Baker D."/>
            <person name="Gharbi K."/>
            <person name="Hall N."/>
            <person name="Watson M."/>
            <person name="Adriaenssens E.M."/>
            <person name="Foster-Nyarko E."/>
            <person name="Jarju S."/>
            <person name="Secka A."/>
            <person name="Antonio M."/>
            <person name="Oren A."/>
            <person name="Chaudhuri R.R."/>
            <person name="La Ragione R."/>
            <person name="Hildebrand F."/>
            <person name="Pallen M.J."/>
        </authorList>
    </citation>
    <scope>NUCLEOTIDE SEQUENCE</scope>
    <source>
        <strain evidence="8">ChiSxjej1B13-11762</strain>
    </source>
</reference>
<dbReference type="EMBL" id="DXGF01000179">
    <property type="protein sequence ID" value="HIW84636.1"/>
    <property type="molecule type" value="Genomic_DNA"/>
</dbReference>
<evidence type="ECO:0000259" key="7">
    <source>
        <dbReference type="Pfam" id="PF01035"/>
    </source>
</evidence>
<dbReference type="GO" id="GO:0006281">
    <property type="term" value="P:DNA repair"/>
    <property type="evidence" value="ECO:0007669"/>
    <property type="project" value="UniProtKB-KW"/>
</dbReference>
<keyword evidence="5" id="KW-0234">DNA repair</keyword>
<keyword evidence="2" id="KW-0489">Methyltransferase</keyword>
<protein>
    <submittedName>
        <fullName evidence="8">MGMT family protein</fullName>
    </submittedName>
</protein>
<dbReference type="InterPro" id="IPR052520">
    <property type="entry name" value="ATL_DNA_repair"/>
</dbReference>
<dbReference type="GO" id="GO:0003908">
    <property type="term" value="F:methylated-DNA-[protein]-cysteine S-methyltransferase activity"/>
    <property type="evidence" value="ECO:0007669"/>
    <property type="project" value="UniProtKB-EC"/>
</dbReference>
<dbReference type="CDD" id="cd06445">
    <property type="entry name" value="ATase"/>
    <property type="match status" value="1"/>
</dbReference>
<organism evidence="8 9">
    <name type="scientific">Candidatus Dorea gallistercoris</name>
    <dbReference type="NCBI Taxonomy" id="2838542"/>
    <lineage>
        <taxon>Bacteria</taxon>
        <taxon>Bacillati</taxon>
        <taxon>Bacillota</taxon>
        <taxon>Clostridia</taxon>
        <taxon>Lachnospirales</taxon>
        <taxon>Lachnospiraceae</taxon>
        <taxon>Dorea</taxon>
    </lineage>
</organism>
<comment type="catalytic activity">
    <reaction evidence="6">
        <text>a 6-O-methyl-2'-deoxyguanosine in DNA + L-cysteinyl-[protein] = S-methyl-L-cysteinyl-[protein] + a 2'-deoxyguanosine in DNA</text>
        <dbReference type="Rhea" id="RHEA:24000"/>
        <dbReference type="Rhea" id="RHEA-COMP:10131"/>
        <dbReference type="Rhea" id="RHEA-COMP:10132"/>
        <dbReference type="Rhea" id="RHEA-COMP:11367"/>
        <dbReference type="Rhea" id="RHEA-COMP:11368"/>
        <dbReference type="ChEBI" id="CHEBI:29950"/>
        <dbReference type="ChEBI" id="CHEBI:82612"/>
        <dbReference type="ChEBI" id="CHEBI:85445"/>
        <dbReference type="ChEBI" id="CHEBI:85448"/>
        <dbReference type="EC" id="2.1.1.63"/>
    </reaction>
</comment>
<evidence type="ECO:0000313" key="8">
    <source>
        <dbReference type="EMBL" id="HIW84636.1"/>
    </source>
</evidence>
<evidence type="ECO:0000256" key="3">
    <source>
        <dbReference type="ARBA" id="ARBA00022679"/>
    </source>
</evidence>
<comment type="caution">
    <text evidence="8">The sequence shown here is derived from an EMBL/GenBank/DDBJ whole genome shotgun (WGS) entry which is preliminary data.</text>
</comment>
<proteinExistence type="predicted"/>
<evidence type="ECO:0000313" key="9">
    <source>
        <dbReference type="Proteomes" id="UP000824263"/>
    </source>
</evidence>
<dbReference type="PANTHER" id="PTHR42942">
    <property type="entry name" value="6-O-METHYLGUANINE DNA METHYLTRANSFERASE"/>
    <property type="match status" value="1"/>
</dbReference>
<dbReference type="InterPro" id="IPR036217">
    <property type="entry name" value="MethylDNA_cys_MeTrfase_DNAb"/>
</dbReference>
<dbReference type="AlphaFoldDB" id="A0A9D1RAB4"/>
<keyword evidence="4" id="KW-0227">DNA damage</keyword>
<dbReference type="InterPro" id="IPR001497">
    <property type="entry name" value="MethylDNA_cys_MeTrfase_AS"/>
</dbReference>
<reference evidence="8" key="2">
    <citation type="submission" date="2021-04" db="EMBL/GenBank/DDBJ databases">
        <authorList>
            <person name="Gilroy R."/>
        </authorList>
    </citation>
    <scope>NUCLEOTIDE SEQUENCE</scope>
    <source>
        <strain evidence="8">ChiSxjej1B13-11762</strain>
    </source>
</reference>
<evidence type="ECO:0000256" key="5">
    <source>
        <dbReference type="ARBA" id="ARBA00023204"/>
    </source>
</evidence>
<evidence type="ECO:0000256" key="4">
    <source>
        <dbReference type="ARBA" id="ARBA00022763"/>
    </source>
</evidence>
<sequence length="106" mass="12001">MEEKNTFEKIYEVVRQIPEGQVASYGQVAALAGNRRWARVVGYALHEAPEGSGIPCHRVVTKEGRLSSAFGPEADNRQAELLRAEGVRVQSGYVDMKQFQWRKYVF</sequence>
<dbReference type="InterPro" id="IPR014048">
    <property type="entry name" value="MethylDNA_cys_MeTrfase_DNA-bd"/>
</dbReference>
<keyword evidence="3" id="KW-0808">Transferase</keyword>
<dbReference type="GO" id="GO:0032259">
    <property type="term" value="P:methylation"/>
    <property type="evidence" value="ECO:0007669"/>
    <property type="project" value="UniProtKB-KW"/>
</dbReference>
<evidence type="ECO:0000256" key="6">
    <source>
        <dbReference type="ARBA" id="ARBA00049348"/>
    </source>
</evidence>
<dbReference type="Gene3D" id="1.10.10.10">
    <property type="entry name" value="Winged helix-like DNA-binding domain superfamily/Winged helix DNA-binding domain"/>
    <property type="match status" value="1"/>
</dbReference>
<dbReference type="SUPFAM" id="SSF46767">
    <property type="entry name" value="Methylated DNA-protein cysteine methyltransferase, C-terminal domain"/>
    <property type="match status" value="1"/>
</dbReference>
<dbReference type="InterPro" id="IPR036388">
    <property type="entry name" value="WH-like_DNA-bd_sf"/>
</dbReference>
<dbReference type="PANTHER" id="PTHR42942:SF1">
    <property type="entry name" value="ALKYLTRANSFERASE-LIKE PROTEIN 1"/>
    <property type="match status" value="1"/>
</dbReference>
<accession>A0A9D1RAB4</accession>
<evidence type="ECO:0000256" key="2">
    <source>
        <dbReference type="ARBA" id="ARBA00022603"/>
    </source>
</evidence>
<dbReference type="Pfam" id="PF01035">
    <property type="entry name" value="DNA_binding_1"/>
    <property type="match status" value="1"/>
</dbReference>
<evidence type="ECO:0000256" key="1">
    <source>
        <dbReference type="ARBA" id="ARBA00001286"/>
    </source>
</evidence>
<dbReference type="NCBIfam" id="TIGR00589">
    <property type="entry name" value="ogt"/>
    <property type="match status" value="1"/>
</dbReference>
<feature type="domain" description="Methylated-DNA-[protein]-cysteine S-methyltransferase DNA binding" evidence="7">
    <location>
        <begin position="7"/>
        <end position="87"/>
    </location>
</feature>
<name>A0A9D1RAB4_9FIRM</name>